<dbReference type="InterPro" id="IPR045518">
    <property type="entry name" value="2EXR"/>
</dbReference>
<accession>A0ABQ8RN69</accession>
<feature type="region of interest" description="Disordered" evidence="1">
    <location>
        <begin position="81"/>
        <end position="123"/>
    </location>
</feature>
<evidence type="ECO:0000259" key="2">
    <source>
        <dbReference type="Pfam" id="PF20150"/>
    </source>
</evidence>
<feature type="region of interest" description="Disordered" evidence="1">
    <location>
        <begin position="1"/>
        <end position="51"/>
    </location>
</feature>
<sequence length="454" mass="52394">MGRRNANRRKAAQDEQSPTRKNTAKHDITPCGSTYTKIDLMNPESRGASQFPRFGEFPYDIRTMIWEQVLQSQRLFRVSLEKTESSARNRNQRNKATKDKAKTRGRGKKSFKQDAESPQDDTPEKPYCVFVEERYSMSKLFHVCTESRDTANRFYRVKTPCTYRWGNKTQQGTFYFCPELDNIQGGISEYFPDFAFNLYQLDSRYVGLVNLTLPFQPNVHKLMDVEDAERDMLRDMLLKLENIFFAHMQERPRPPPPHLRTLAYVHSMARAAAAAAANNGSDEPQPPKPRTGWEPDCTGPMSTCIPSFDKLSQDPRKLGNDHTRPYFSFKNPTHIALGWFRLLEILEAVHEQKVNYRFLMSYETSGRNIATREQATSWVQSQRKNFKNRALSEGIEHGEWVQPAMGFWLYPMECVGSLVNEEGALKTTKDVMEGVQLKEALEKCVPELCLSRLV</sequence>
<feature type="compositionally biased region" description="Basic residues" evidence="1">
    <location>
        <begin position="1"/>
        <end position="10"/>
    </location>
</feature>
<keyword evidence="4" id="KW-1185">Reference proteome</keyword>
<dbReference type="PANTHER" id="PTHR35910">
    <property type="entry name" value="2EXR DOMAIN-CONTAINING PROTEIN"/>
    <property type="match status" value="1"/>
</dbReference>
<organism evidence="3 4">
    <name type="scientific">Fusarium equiseti</name>
    <name type="common">Fusarium scirpi</name>
    <dbReference type="NCBI Taxonomy" id="61235"/>
    <lineage>
        <taxon>Eukaryota</taxon>
        <taxon>Fungi</taxon>
        <taxon>Dikarya</taxon>
        <taxon>Ascomycota</taxon>
        <taxon>Pezizomycotina</taxon>
        <taxon>Sordariomycetes</taxon>
        <taxon>Hypocreomycetidae</taxon>
        <taxon>Hypocreales</taxon>
        <taxon>Nectriaceae</taxon>
        <taxon>Fusarium</taxon>
        <taxon>Fusarium incarnatum-equiseti species complex</taxon>
    </lineage>
</organism>
<dbReference type="EMBL" id="JAOQBH010000003">
    <property type="protein sequence ID" value="KAJ4138491.1"/>
    <property type="molecule type" value="Genomic_DNA"/>
</dbReference>
<reference evidence="3" key="1">
    <citation type="submission" date="2022-09" db="EMBL/GenBank/DDBJ databases">
        <title>Fusarium specimens isolated from Avocado Roots.</title>
        <authorList>
            <person name="Stajich J."/>
            <person name="Roper C."/>
            <person name="Heimlech-Rivalta G."/>
        </authorList>
    </citation>
    <scope>NUCLEOTIDE SEQUENCE</scope>
    <source>
        <strain evidence="3">CF00095</strain>
    </source>
</reference>
<feature type="domain" description="2EXR" evidence="2">
    <location>
        <begin position="51"/>
        <end position="182"/>
    </location>
</feature>
<protein>
    <recommendedName>
        <fullName evidence="2">2EXR domain-containing protein</fullName>
    </recommendedName>
</protein>
<dbReference type="Pfam" id="PF20150">
    <property type="entry name" value="2EXR"/>
    <property type="match status" value="1"/>
</dbReference>
<dbReference type="PANTHER" id="PTHR35910:SF6">
    <property type="entry name" value="2EXR DOMAIN-CONTAINING PROTEIN"/>
    <property type="match status" value="1"/>
</dbReference>
<gene>
    <name evidence="3" type="ORF">NW768_002326</name>
</gene>
<evidence type="ECO:0000313" key="3">
    <source>
        <dbReference type="EMBL" id="KAJ4138491.1"/>
    </source>
</evidence>
<dbReference type="Proteomes" id="UP001152024">
    <property type="component" value="Unassembled WGS sequence"/>
</dbReference>
<comment type="caution">
    <text evidence="3">The sequence shown here is derived from an EMBL/GenBank/DDBJ whole genome shotgun (WGS) entry which is preliminary data.</text>
</comment>
<proteinExistence type="predicted"/>
<name>A0ABQ8RN69_FUSEQ</name>
<evidence type="ECO:0000256" key="1">
    <source>
        <dbReference type="SAM" id="MobiDB-lite"/>
    </source>
</evidence>
<evidence type="ECO:0000313" key="4">
    <source>
        <dbReference type="Proteomes" id="UP001152024"/>
    </source>
</evidence>